<dbReference type="FunFam" id="3.30.160.60:FF:000100">
    <property type="entry name" value="Zinc finger 45-like"/>
    <property type="match status" value="1"/>
</dbReference>
<keyword evidence="6" id="KW-0804">Transcription</keyword>
<evidence type="ECO:0000259" key="10">
    <source>
        <dbReference type="PROSITE" id="PS50157"/>
    </source>
</evidence>
<dbReference type="SMART" id="SM00355">
    <property type="entry name" value="ZnF_C2H2"/>
    <property type="match status" value="2"/>
</dbReference>
<name>A0A439CX88_9PEZI</name>
<dbReference type="InterPro" id="IPR013087">
    <property type="entry name" value="Znf_C2H2_type"/>
</dbReference>
<keyword evidence="2" id="KW-0677">Repeat</keyword>
<evidence type="ECO:0000313" key="11">
    <source>
        <dbReference type="EMBL" id="RWA06657.1"/>
    </source>
</evidence>
<accession>A0A439CX88</accession>
<evidence type="ECO:0000256" key="2">
    <source>
        <dbReference type="ARBA" id="ARBA00022737"/>
    </source>
</evidence>
<keyword evidence="5" id="KW-0805">Transcription regulation</keyword>
<feature type="region of interest" description="Disordered" evidence="9">
    <location>
        <begin position="304"/>
        <end position="324"/>
    </location>
</feature>
<gene>
    <name evidence="11" type="ORF">EKO27_g8446</name>
</gene>
<proteinExistence type="predicted"/>
<evidence type="ECO:0000256" key="5">
    <source>
        <dbReference type="ARBA" id="ARBA00023015"/>
    </source>
</evidence>
<dbReference type="SUPFAM" id="SSF57667">
    <property type="entry name" value="beta-beta-alpha zinc fingers"/>
    <property type="match status" value="1"/>
</dbReference>
<reference evidence="11 12" key="1">
    <citation type="submission" date="2018-12" db="EMBL/GenBank/DDBJ databases">
        <title>Draft genome sequence of Xylaria grammica IHI A82.</title>
        <authorList>
            <person name="Buettner E."/>
            <person name="Kellner H."/>
        </authorList>
    </citation>
    <scope>NUCLEOTIDE SEQUENCE [LARGE SCALE GENOMIC DNA]</scope>
    <source>
        <strain evidence="11 12">IHI A82</strain>
    </source>
</reference>
<keyword evidence="7" id="KW-0539">Nucleus</keyword>
<dbReference type="Gene3D" id="3.30.160.60">
    <property type="entry name" value="Classic Zinc Finger"/>
    <property type="match status" value="1"/>
</dbReference>
<keyword evidence="12" id="KW-1185">Reference proteome</keyword>
<evidence type="ECO:0000256" key="6">
    <source>
        <dbReference type="ARBA" id="ARBA00023163"/>
    </source>
</evidence>
<evidence type="ECO:0000313" key="12">
    <source>
        <dbReference type="Proteomes" id="UP000286045"/>
    </source>
</evidence>
<sequence length="423" mass="46205">MLGYTTSLGGEVEPVEAGTLLAGPDSHSPHSQKKYQCPQCPSSFKRPENLKRHQRGHDESRRFMCHICDKSFARSDILGRHVAIHTPLEQRNDNPQRKRACLECEEHPFKEMKLHTWSSLASESGDYEAIGAGWADPQSPLEATYTGGDTLLQGPGPSPWQVESSPVAYGGPSIHSALPHTQPHPYQLGHHGNRFAPPLQYDELPHQDAGPYPGSLGDINTNNMNFITGDAELQGMVGAYEQTISMPFDLATPSFHQHSPSAEFLQSHHARSSSLGSRHLNAPLDAHYTHGSNLGVHTTTLTQPGALDFQDTPRSHEYPDGAQASSIDFDSQEALFQPVQTPYPHPIDLKPHDFIAADAEEPCRDGGSALLYGATATGPRTSQRDFDVPLKLYHNGFGHGDGGGDGVEETEGFGMCFENTYTQ</sequence>
<evidence type="ECO:0000256" key="8">
    <source>
        <dbReference type="PROSITE-ProRule" id="PRU00042"/>
    </source>
</evidence>
<evidence type="ECO:0000256" key="3">
    <source>
        <dbReference type="ARBA" id="ARBA00022771"/>
    </source>
</evidence>
<evidence type="ECO:0000256" key="9">
    <source>
        <dbReference type="SAM" id="MobiDB-lite"/>
    </source>
</evidence>
<feature type="domain" description="C2H2-type" evidence="10">
    <location>
        <begin position="35"/>
        <end position="62"/>
    </location>
</feature>
<keyword evidence="3 8" id="KW-0863">Zinc-finger</keyword>
<feature type="region of interest" description="Disordered" evidence="9">
    <location>
        <begin position="19"/>
        <end position="39"/>
    </location>
</feature>
<dbReference type="EMBL" id="RYZI01000319">
    <property type="protein sequence ID" value="RWA06657.1"/>
    <property type="molecule type" value="Genomic_DNA"/>
</dbReference>
<evidence type="ECO:0000256" key="1">
    <source>
        <dbReference type="ARBA" id="ARBA00022723"/>
    </source>
</evidence>
<dbReference type="Proteomes" id="UP000286045">
    <property type="component" value="Unassembled WGS sequence"/>
</dbReference>
<organism evidence="11 12">
    <name type="scientific">Xylaria grammica</name>
    <dbReference type="NCBI Taxonomy" id="363999"/>
    <lineage>
        <taxon>Eukaryota</taxon>
        <taxon>Fungi</taxon>
        <taxon>Dikarya</taxon>
        <taxon>Ascomycota</taxon>
        <taxon>Pezizomycotina</taxon>
        <taxon>Sordariomycetes</taxon>
        <taxon>Xylariomycetidae</taxon>
        <taxon>Xylariales</taxon>
        <taxon>Xylariaceae</taxon>
        <taxon>Xylaria</taxon>
    </lineage>
</organism>
<dbReference type="PANTHER" id="PTHR47660">
    <property type="entry name" value="TRANSCRIPTION FACTOR WITH C2H2 AND ZN(2)-CYS(6) DNA BINDING DOMAIN (EUROFUNG)-RELATED-RELATED"/>
    <property type="match status" value="1"/>
</dbReference>
<protein>
    <recommendedName>
        <fullName evidence="10">C2H2-type domain-containing protein</fullName>
    </recommendedName>
</protein>
<comment type="caution">
    <text evidence="11">The sequence shown here is derived from an EMBL/GenBank/DDBJ whole genome shotgun (WGS) entry which is preliminary data.</text>
</comment>
<dbReference type="PROSITE" id="PS50157">
    <property type="entry name" value="ZINC_FINGER_C2H2_2"/>
    <property type="match status" value="2"/>
</dbReference>
<dbReference type="PROSITE" id="PS00028">
    <property type="entry name" value="ZINC_FINGER_C2H2_1"/>
    <property type="match status" value="2"/>
</dbReference>
<dbReference type="GO" id="GO:0008270">
    <property type="term" value="F:zinc ion binding"/>
    <property type="evidence" value="ECO:0007669"/>
    <property type="project" value="UniProtKB-KW"/>
</dbReference>
<dbReference type="InterPro" id="IPR036236">
    <property type="entry name" value="Znf_C2H2_sf"/>
</dbReference>
<dbReference type="STRING" id="363999.A0A439CX88"/>
<keyword evidence="1" id="KW-0479">Metal-binding</keyword>
<dbReference type="AlphaFoldDB" id="A0A439CX88"/>
<evidence type="ECO:0000256" key="7">
    <source>
        <dbReference type="ARBA" id="ARBA00023242"/>
    </source>
</evidence>
<evidence type="ECO:0000256" key="4">
    <source>
        <dbReference type="ARBA" id="ARBA00022833"/>
    </source>
</evidence>
<feature type="domain" description="C2H2-type" evidence="10">
    <location>
        <begin position="63"/>
        <end position="90"/>
    </location>
</feature>
<dbReference type="Pfam" id="PF00096">
    <property type="entry name" value="zf-C2H2"/>
    <property type="match status" value="2"/>
</dbReference>
<keyword evidence="4" id="KW-0862">Zinc</keyword>